<dbReference type="InterPro" id="IPR031248">
    <property type="entry name" value="RNF213"/>
</dbReference>
<dbReference type="PANTHER" id="PTHR22605">
    <property type="entry name" value="RZ-TYPE DOMAIN-CONTAINING PROTEIN"/>
    <property type="match status" value="1"/>
</dbReference>
<feature type="non-terminal residue" evidence="1">
    <location>
        <position position="1"/>
    </location>
</feature>
<dbReference type="GO" id="GO:0016874">
    <property type="term" value="F:ligase activity"/>
    <property type="evidence" value="ECO:0007669"/>
    <property type="project" value="UniProtKB-KW"/>
</dbReference>
<dbReference type="OrthoDB" id="2423195at2759"/>
<accession>A0A7L1XBS2</accession>
<gene>
    <name evidence="1" type="primary">Rnf213_3</name>
    <name evidence="1" type="ORF">THIORB_R15795</name>
</gene>
<dbReference type="EMBL" id="VXBW01002690">
    <property type="protein sequence ID" value="NXP06414.1"/>
    <property type="molecule type" value="Genomic_DNA"/>
</dbReference>
<organism evidence="1 2">
    <name type="scientific">Thinocorus orbignyianus</name>
    <dbReference type="NCBI Taxonomy" id="161742"/>
    <lineage>
        <taxon>Eukaryota</taxon>
        <taxon>Metazoa</taxon>
        <taxon>Chordata</taxon>
        <taxon>Craniata</taxon>
        <taxon>Vertebrata</taxon>
        <taxon>Euteleostomi</taxon>
        <taxon>Archelosauria</taxon>
        <taxon>Archosauria</taxon>
        <taxon>Dinosauria</taxon>
        <taxon>Saurischia</taxon>
        <taxon>Theropoda</taxon>
        <taxon>Coelurosauria</taxon>
        <taxon>Aves</taxon>
        <taxon>Neognathae</taxon>
        <taxon>Neoaves</taxon>
        <taxon>Aequornithes</taxon>
        <taxon>Ciconiiformes</taxon>
        <taxon>Thinocoridae</taxon>
        <taxon>Thinocorus</taxon>
    </lineage>
</organism>
<dbReference type="GO" id="GO:0016887">
    <property type="term" value="F:ATP hydrolysis activity"/>
    <property type="evidence" value="ECO:0007669"/>
    <property type="project" value="InterPro"/>
</dbReference>
<protein>
    <submittedName>
        <fullName evidence="1">RN213 ligase</fullName>
    </submittedName>
</protein>
<proteinExistence type="predicted"/>
<evidence type="ECO:0000313" key="1">
    <source>
        <dbReference type="EMBL" id="NXP06414.1"/>
    </source>
</evidence>
<feature type="non-terminal residue" evidence="1">
    <location>
        <position position="79"/>
    </location>
</feature>
<dbReference type="PANTHER" id="PTHR22605:SF16">
    <property type="entry name" value="E3 UBIQUITIN-PROTEIN LIGASE RNF213"/>
    <property type="match status" value="1"/>
</dbReference>
<keyword evidence="2" id="KW-1185">Reference proteome</keyword>
<name>A0A7L1XBS2_9AVES</name>
<dbReference type="GO" id="GO:0004842">
    <property type="term" value="F:ubiquitin-protein transferase activity"/>
    <property type="evidence" value="ECO:0007669"/>
    <property type="project" value="InterPro"/>
</dbReference>
<dbReference type="AlphaFoldDB" id="A0A7L1XBS2"/>
<sequence>YQYLSRYKRKEELDHFFFTPERTEGTEKECLKLLLEFCGRHNVSWTELSNFTHFLDLQLRKCEKSVFCGPAAGEDFQGF</sequence>
<dbReference type="Proteomes" id="UP000565698">
    <property type="component" value="Unassembled WGS sequence"/>
</dbReference>
<evidence type="ECO:0000313" key="2">
    <source>
        <dbReference type="Proteomes" id="UP000565698"/>
    </source>
</evidence>
<comment type="caution">
    <text evidence="1">The sequence shown here is derived from an EMBL/GenBank/DDBJ whole genome shotgun (WGS) entry which is preliminary data.</text>
</comment>
<keyword evidence="1" id="KW-0436">Ligase</keyword>
<reference evidence="1 2" key="1">
    <citation type="submission" date="2019-09" db="EMBL/GenBank/DDBJ databases">
        <title>Bird 10,000 Genomes (B10K) Project - Family phase.</title>
        <authorList>
            <person name="Zhang G."/>
        </authorList>
    </citation>
    <scope>NUCLEOTIDE SEQUENCE [LARGE SCALE GENOMIC DNA]</scope>
    <source>
        <strain evidence="1">B10K-DU-002-47</strain>
        <tissue evidence="1">Muscle</tissue>
    </source>
</reference>